<feature type="region of interest" description="Disordered" evidence="7">
    <location>
        <begin position="1"/>
        <end position="164"/>
    </location>
</feature>
<feature type="region of interest" description="Disordered" evidence="7">
    <location>
        <begin position="365"/>
        <end position="430"/>
    </location>
</feature>
<dbReference type="GO" id="GO:0000481">
    <property type="term" value="P:maturation of 5S rRNA"/>
    <property type="evidence" value="ECO:0007669"/>
    <property type="project" value="TreeGrafter"/>
</dbReference>
<evidence type="ECO:0000256" key="3">
    <source>
        <dbReference type="ARBA" id="ARBA00022664"/>
    </source>
</evidence>
<feature type="compositionally biased region" description="Basic and acidic residues" evidence="7">
    <location>
        <begin position="130"/>
        <end position="158"/>
    </location>
</feature>
<evidence type="ECO:0000256" key="6">
    <source>
        <dbReference type="SAM" id="Coils"/>
    </source>
</evidence>
<feature type="compositionally biased region" description="Basic and acidic residues" evidence="7">
    <location>
        <begin position="108"/>
        <end position="120"/>
    </location>
</feature>
<evidence type="ECO:0000256" key="1">
    <source>
        <dbReference type="ARBA" id="ARBA00004123"/>
    </source>
</evidence>
<evidence type="ECO:0000256" key="4">
    <source>
        <dbReference type="ARBA" id="ARBA00023187"/>
    </source>
</evidence>
<comment type="subcellular location">
    <subcellularLocation>
        <location evidence="1">Nucleus</location>
    </subcellularLocation>
</comment>
<proteinExistence type="inferred from homology"/>
<evidence type="ECO:0000313" key="9">
    <source>
        <dbReference type="Proteomes" id="UP000242188"/>
    </source>
</evidence>
<dbReference type="GO" id="GO:0046540">
    <property type="term" value="C:U4/U6 x U5 tri-snRNP complex"/>
    <property type="evidence" value="ECO:0007669"/>
    <property type="project" value="InterPro"/>
</dbReference>
<evidence type="ECO:0000313" key="8">
    <source>
        <dbReference type="EMBL" id="OWF48142.1"/>
    </source>
</evidence>
<comment type="similarity">
    <text evidence="2">Belongs to the SNU66/SART1 family.</text>
</comment>
<keyword evidence="4" id="KW-0508">mRNA splicing</keyword>
<dbReference type="EMBL" id="NEDP02003660">
    <property type="protein sequence ID" value="OWF48142.1"/>
    <property type="molecule type" value="Genomic_DNA"/>
</dbReference>
<evidence type="ECO:0000256" key="7">
    <source>
        <dbReference type="SAM" id="MobiDB-lite"/>
    </source>
</evidence>
<gene>
    <name evidence="8" type="ORF">KP79_PYT01237</name>
</gene>
<name>A0A210QHC5_MIZYE</name>
<feature type="compositionally biased region" description="Basic residues" evidence="7">
    <location>
        <begin position="1"/>
        <end position="31"/>
    </location>
</feature>
<feature type="coiled-coil region" evidence="6">
    <location>
        <begin position="489"/>
        <end position="540"/>
    </location>
</feature>
<protein>
    <submittedName>
        <fullName evidence="8">U4/U6.U5 tri-snRNP-associated protein 1</fullName>
    </submittedName>
</protein>
<dbReference type="InterPro" id="IPR005011">
    <property type="entry name" value="SNU66/SART1"/>
</dbReference>
<accession>A0A210QHC5</accession>
<comment type="caution">
    <text evidence="8">The sequence shown here is derived from an EMBL/GenBank/DDBJ whole genome shotgun (WGS) entry which is preliminary data.</text>
</comment>
<dbReference type="GO" id="GO:0045292">
    <property type="term" value="P:mRNA cis splicing, via spliceosome"/>
    <property type="evidence" value="ECO:0007669"/>
    <property type="project" value="TreeGrafter"/>
</dbReference>
<dbReference type="PANTHER" id="PTHR14152">
    <property type="entry name" value="SQUAMOUS CELL CARCINOMA ANTIGEN RECOGNISED BY CYTOTOXIC T LYMPHOCYTES"/>
    <property type="match status" value="1"/>
</dbReference>
<dbReference type="OrthoDB" id="5583at2759"/>
<keyword evidence="9" id="KW-1185">Reference proteome</keyword>
<dbReference type="STRING" id="6573.A0A210QHC5"/>
<keyword evidence="6" id="KW-0175">Coiled coil</keyword>
<evidence type="ECO:0000256" key="2">
    <source>
        <dbReference type="ARBA" id="ARBA00006076"/>
    </source>
</evidence>
<reference evidence="8 9" key="1">
    <citation type="journal article" date="2017" name="Nat. Ecol. Evol.">
        <title>Scallop genome provides insights into evolution of bilaterian karyotype and development.</title>
        <authorList>
            <person name="Wang S."/>
            <person name="Zhang J."/>
            <person name="Jiao W."/>
            <person name="Li J."/>
            <person name="Xun X."/>
            <person name="Sun Y."/>
            <person name="Guo X."/>
            <person name="Huan P."/>
            <person name="Dong B."/>
            <person name="Zhang L."/>
            <person name="Hu X."/>
            <person name="Sun X."/>
            <person name="Wang J."/>
            <person name="Zhao C."/>
            <person name="Wang Y."/>
            <person name="Wang D."/>
            <person name="Huang X."/>
            <person name="Wang R."/>
            <person name="Lv J."/>
            <person name="Li Y."/>
            <person name="Zhang Z."/>
            <person name="Liu B."/>
            <person name="Lu W."/>
            <person name="Hui Y."/>
            <person name="Liang J."/>
            <person name="Zhou Z."/>
            <person name="Hou R."/>
            <person name="Li X."/>
            <person name="Liu Y."/>
            <person name="Li H."/>
            <person name="Ning X."/>
            <person name="Lin Y."/>
            <person name="Zhao L."/>
            <person name="Xing Q."/>
            <person name="Dou J."/>
            <person name="Li Y."/>
            <person name="Mao J."/>
            <person name="Guo H."/>
            <person name="Dou H."/>
            <person name="Li T."/>
            <person name="Mu C."/>
            <person name="Jiang W."/>
            <person name="Fu Q."/>
            <person name="Fu X."/>
            <person name="Miao Y."/>
            <person name="Liu J."/>
            <person name="Yu Q."/>
            <person name="Li R."/>
            <person name="Liao H."/>
            <person name="Li X."/>
            <person name="Kong Y."/>
            <person name="Jiang Z."/>
            <person name="Chourrout D."/>
            <person name="Li R."/>
            <person name="Bao Z."/>
        </authorList>
    </citation>
    <scope>NUCLEOTIDE SEQUENCE [LARGE SCALE GENOMIC DNA]</scope>
    <source>
        <strain evidence="8 9">PY_sf001</strain>
    </source>
</reference>
<dbReference type="Pfam" id="PF19252">
    <property type="entry name" value="HIND"/>
    <property type="match status" value="1"/>
</dbReference>
<dbReference type="Proteomes" id="UP000242188">
    <property type="component" value="Unassembled WGS sequence"/>
</dbReference>
<dbReference type="PANTHER" id="PTHR14152:SF5">
    <property type="entry name" value="U4_U6.U5 TRI-SNRNP-ASSOCIATED PROTEIN 1"/>
    <property type="match status" value="1"/>
</dbReference>
<feature type="region of interest" description="Disordered" evidence="7">
    <location>
        <begin position="583"/>
        <end position="604"/>
    </location>
</feature>
<evidence type="ECO:0000256" key="5">
    <source>
        <dbReference type="ARBA" id="ARBA00023242"/>
    </source>
</evidence>
<keyword evidence="5" id="KW-0539">Nucleus</keyword>
<keyword evidence="3" id="KW-0507">mRNA processing</keyword>
<feature type="compositionally biased region" description="Basic residues" evidence="7">
    <location>
        <begin position="368"/>
        <end position="383"/>
    </location>
</feature>
<dbReference type="InterPro" id="IPR045347">
    <property type="entry name" value="HIND"/>
</dbReference>
<dbReference type="AlphaFoldDB" id="A0A210QHC5"/>
<sequence>MGSKKHKERDKDHKRKRRHRSRSRSKERKRHRGDERSEQGPENNYEDDNYGRDIETFDYNHGSSQHVEKSQPPSASGGGEASLSIAETNRIRAKLGLKPLEVNSGVSKDSEKKSGEDVHKPAISITQEKQTQKLREKMERMKEKRRLGEKLSKVKTLGESDSEDDMVTWVRKNRKTEKDREKAEKTAKMLEEMDQEFGIGNLVDEEFSVKPRNNYTSKDLKGLKVQHNTERFKEGKTVILTLQDKGILDEDGDDTLINVNMIDDEFTEKNLENKKKKPEYQPYDEADKDEYGTFKPVNVLEKYDEEIEGSKKDKFTLESGGKYDTEQDRQMEKIREQLQQQSHSLGLGVSLHMAKEYFTPEEMAAKASFKKRKKKDRKIRKKQVFTADDLQPLEDDSADFGSRSRGQGRQEVPEVKPEAEQSWYDTSQPTDAGLSMAPVVIDYGHQHIIPGLDIPVVKQEIMETEPVIVPDEDELNEPNEDLSSVPFLEDEAENELQSALSKARRIKLTKDKSKILKVAAQIAEERAIKIEQEMDDDKEETNIVLNSTSEFCRTLGDIPTYGQSGNRDEEKEELMDYERELMEDRKRQEEEEATGWNRVEIDETPVDIQGEEKAVLDDEPLVNQGVGAALELAMKKGYLQKEVVKQNTSANREELEAQNYSIEDKRYDDIDDKYRKRGERYGGGGMLTDFKEKDSYKPDVKLEYVDNDGRKLNEKEAFRQLSHRFHGKGSGKKKQEKRQKKIEEEQLMKTMSSTDTPLGTLNLLKEKQRQEKSSYVVLTGNKGFTSYKQRGESLVSAVPVKGKFLPLSSDRNSEEKDFSQEEIPDLINWCLTKPGIVPVPPSSICDLVDTLVEYRFTKPIFGKIGDTLPPR</sequence>
<dbReference type="Pfam" id="PF03343">
    <property type="entry name" value="SART-1"/>
    <property type="match status" value="1"/>
</dbReference>
<organism evidence="8 9">
    <name type="scientific">Mizuhopecten yessoensis</name>
    <name type="common">Japanese scallop</name>
    <name type="synonym">Patinopecten yessoensis</name>
    <dbReference type="NCBI Taxonomy" id="6573"/>
    <lineage>
        <taxon>Eukaryota</taxon>
        <taxon>Metazoa</taxon>
        <taxon>Spiralia</taxon>
        <taxon>Lophotrochozoa</taxon>
        <taxon>Mollusca</taxon>
        <taxon>Bivalvia</taxon>
        <taxon>Autobranchia</taxon>
        <taxon>Pteriomorphia</taxon>
        <taxon>Pectinida</taxon>
        <taxon>Pectinoidea</taxon>
        <taxon>Pectinidae</taxon>
        <taxon>Mizuhopecten</taxon>
    </lineage>
</organism>